<evidence type="ECO:0000313" key="2">
    <source>
        <dbReference type="Proteomes" id="UP001238179"/>
    </source>
</evidence>
<accession>A0AA48GVM2</accession>
<evidence type="ECO:0000313" key="1">
    <source>
        <dbReference type="EMBL" id="BDU71158.1"/>
    </source>
</evidence>
<dbReference type="EMBL" id="AP027080">
    <property type="protein sequence ID" value="BDU71158.1"/>
    <property type="molecule type" value="Genomic_DNA"/>
</dbReference>
<dbReference type="KEGG" id="msil:METEAL_03320"/>
<protein>
    <submittedName>
        <fullName evidence="1">Uncharacterized protein</fullName>
    </submittedName>
</protein>
<organism evidence="1 2">
    <name type="scientific">Mesoterricola silvestris</name>
    <dbReference type="NCBI Taxonomy" id="2927979"/>
    <lineage>
        <taxon>Bacteria</taxon>
        <taxon>Pseudomonadati</taxon>
        <taxon>Acidobacteriota</taxon>
        <taxon>Holophagae</taxon>
        <taxon>Holophagales</taxon>
        <taxon>Holophagaceae</taxon>
        <taxon>Mesoterricola</taxon>
    </lineage>
</organism>
<proteinExistence type="predicted"/>
<keyword evidence="2" id="KW-1185">Reference proteome</keyword>
<gene>
    <name evidence="1" type="ORF">METEAL_03320</name>
</gene>
<name>A0AA48GVM2_9BACT</name>
<dbReference type="AlphaFoldDB" id="A0AA48GVM2"/>
<dbReference type="Gene3D" id="3.20.20.150">
    <property type="entry name" value="Divalent-metal-dependent TIM barrel enzymes"/>
    <property type="match status" value="1"/>
</dbReference>
<reference evidence="2" key="1">
    <citation type="journal article" date="2023" name="Int. J. Syst. Evol. Microbiol.">
        <title>Mesoterricola silvestris gen. nov., sp. nov., Mesoterricola sediminis sp. nov., Geothrix oryzae sp. nov., Geothrix edaphica sp. nov., Geothrix rubra sp. nov., and Geothrix limicola sp. nov., six novel members of Acidobacteriota isolated from soils.</title>
        <authorList>
            <person name="Itoh H."/>
            <person name="Sugisawa Y."/>
            <person name="Mise K."/>
            <person name="Xu Z."/>
            <person name="Kuniyasu M."/>
            <person name="Ushijima N."/>
            <person name="Kawano K."/>
            <person name="Kobayashi E."/>
            <person name="Shiratori Y."/>
            <person name="Masuda Y."/>
            <person name="Senoo K."/>
        </authorList>
    </citation>
    <scope>NUCLEOTIDE SEQUENCE [LARGE SCALE GENOMIC DNA]</scope>
    <source>
        <strain evidence="2">W79</strain>
    </source>
</reference>
<dbReference type="Proteomes" id="UP001238179">
    <property type="component" value="Chromosome"/>
</dbReference>
<sequence>MPPVFHDNHLMRFVPLVPSENDPRAHKPFHAIELAWTGRAHPAWTGLPVHAIHLPPAPWDEGLGETAMAALRARLEPDFLVLHAEDPEARMEVSRFLGVLEGLLEITHGQGVKLALRPAPGAAPALVKRLREARGEAVGFCWDRTVGPDLECISDRLFCAVGGPGDDFSGLEALGYRWNVAVPRGEGMEELARAWPEVLFRGGGQ</sequence>